<keyword evidence="6" id="KW-0547">Nucleotide-binding</keyword>
<dbReference type="GO" id="GO:0005737">
    <property type="term" value="C:cytoplasm"/>
    <property type="evidence" value="ECO:0007669"/>
    <property type="project" value="UniProtKB-UniRule"/>
</dbReference>
<dbReference type="PRINTS" id="PR01047">
    <property type="entry name" value="TRNASYNTHTHR"/>
</dbReference>
<dbReference type="SUPFAM" id="SSF52954">
    <property type="entry name" value="Class II aaRS ABD-related"/>
    <property type="match status" value="1"/>
</dbReference>
<keyword evidence="3" id="KW-0963">Cytoplasm</keyword>
<accession>X7EB59</accession>
<dbReference type="PROSITE" id="PS50862">
    <property type="entry name" value="AA_TRNA_LIGASE_II"/>
    <property type="match status" value="1"/>
</dbReference>
<sequence length="393" mass="44242">MEHEDHRMLARRLDLYHMEENAPGMIYWHPAGWRIYRALEDYIRGKMRALGYEEVRSPQLLPQDLWEKSGHWEKFGEHMFAVPRPEGRDLALKPMSCPCHLQIFNAGHRSWRDLPARYSEFGICHRDEPSGSMHGLMRSRGFEQDDAHVICRPAQIEPEVARFVGLLKEVYADLGFPDFDVALSLRPEKRAGSEEDWDAAEAQLLGAARAAGLEPDLLPGEGAFYGPKLEFALRDLQGRSWQCGTIQLDMVLPSRLDASYIAESGAREVPVMLHHAVLGSMGRFIGILLEHHRGRLPFWLAPDQVAVLPIADAQLGPARAAMDALRAAGLRPALFAESESLSRRIVMARERLIPAEMVIGKREAEAGQVMLQRGDEKRPLDLGDAVRRLAEGL</sequence>
<dbReference type="InterPro" id="IPR033728">
    <property type="entry name" value="ThrRS_core"/>
</dbReference>
<comment type="catalytic activity">
    <reaction evidence="11">
        <text>tRNA(Thr) + L-threonine + ATP = L-threonyl-tRNA(Thr) + AMP + diphosphate + H(+)</text>
        <dbReference type="Rhea" id="RHEA:24624"/>
        <dbReference type="Rhea" id="RHEA-COMP:9670"/>
        <dbReference type="Rhea" id="RHEA-COMP:9704"/>
        <dbReference type="ChEBI" id="CHEBI:15378"/>
        <dbReference type="ChEBI" id="CHEBI:30616"/>
        <dbReference type="ChEBI" id="CHEBI:33019"/>
        <dbReference type="ChEBI" id="CHEBI:57926"/>
        <dbReference type="ChEBI" id="CHEBI:78442"/>
        <dbReference type="ChEBI" id="CHEBI:78534"/>
        <dbReference type="ChEBI" id="CHEBI:456215"/>
        <dbReference type="EC" id="6.1.1.3"/>
    </reaction>
</comment>
<reference evidence="14 15" key="1">
    <citation type="submission" date="2014-01" db="EMBL/GenBank/DDBJ databases">
        <title>Roseivivax halodurans JCM 10272 Genome Sequencing.</title>
        <authorList>
            <person name="Lai Q."/>
            <person name="Li G."/>
            <person name="Shao Z."/>
        </authorList>
    </citation>
    <scope>NUCLEOTIDE SEQUENCE [LARGE SCALE GENOMIC DNA]</scope>
    <source>
        <strain evidence="14 15">JCM 10272</strain>
    </source>
</reference>
<keyword evidence="10 14" id="KW-0030">Aminoacyl-tRNA synthetase</keyword>
<dbReference type="GO" id="GO:0046872">
    <property type="term" value="F:metal ion binding"/>
    <property type="evidence" value="ECO:0007669"/>
    <property type="project" value="UniProtKB-KW"/>
</dbReference>
<organism evidence="14 15">
    <name type="scientific">Roseivivax halodurans JCM 10272</name>
    <dbReference type="NCBI Taxonomy" id="1449350"/>
    <lineage>
        <taxon>Bacteria</taxon>
        <taxon>Pseudomonadati</taxon>
        <taxon>Pseudomonadota</taxon>
        <taxon>Alphaproteobacteria</taxon>
        <taxon>Rhodobacterales</taxon>
        <taxon>Roseobacteraceae</taxon>
        <taxon>Roseivivax</taxon>
    </lineage>
</organism>
<proteinExistence type="inferred from homology"/>
<dbReference type="CDD" id="cd00771">
    <property type="entry name" value="ThrRS_core"/>
    <property type="match status" value="1"/>
</dbReference>
<dbReference type="Proteomes" id="UP000022447">
    <property type="component" value="Unassembled WGS sequence"/>
</dbReference>
<dbReference type="AlphaFoldDB" id="X7EB59"/>
<evidence type="ECO:0000256" key="3">
    <source>
        <dbReference type="ARBA" id="ARBA00022490"/>
    </source>
</evidence>
<evidence type="ECO:0000256" key="5">
    <source>
        <dbReference type="ARBA" id="ARBA00022723"/>
    </source>
</evidence>
<dbReference type="eggNOG" id="COG0441">
    <property type="taxonomic scope" value="Bacteria"/>
</dbReference>
<evidence type="ECO:0000313" key="15">
    <source>
        <dbReference type="Proteomes" id="UP000022447"/>
    </source>
</evidence>
<dbReference type="InterPro" id="IPR045864">
    <property type="entry name" value="aa-tRNA-synth_II/BPL/LPL"/>
</dbReference>
<keyword evidence="7" id="KW-0862">Zinc</keyword>
<dbReference type="SUPFAM" id="SSF55681">
    <property type="entry name" value="Class II aaRS and biotin synthetases"/>
    <property type="match status" value="1"/>
</dbReference>
<dbReference type="EC" id="6.1.1.3" evidence="2 12"/>
<dbReference type="FunFam" id="3.30.930.10:FF:000002">
    <property type="entry name" value="Threonine--tRNA ligase"/>
    <property type="match status" value="1"/>
</dbReference>
<keyword evidence="8" id="KW-0067">ATP-binding</keyword>
<feature type="domain" description="Aminoacyl-transfer RNA synthetases class-II family profile" evidence="13">
    <location>
        <begin position="5"/>
        <end position="309"/>
    </location>
</feature>
<dbReference type="Gene3D" id="3.30.930.10">
    <property type="entry name" value="Bira Bifunctional Protein, Domain 2"/>
    <property type="match status" value="1"/>
</dbReference>
<dbReference type="InterPro" id="IPR004154">
    <property type="entry name" value="Anticodon-bd"/>
</dbReference>
<evidence type="ECO:0000256" key="10">
    <source>
        <dbReference type="ARBA" id="ARBA00023146"/>
    </source>
</evidence>
<comment type="caution">
    <text evidence="14">The sequence shown here is derived from an EMBL/GenBank/DDBJ whole genome shotgun (WGS) entry which is preliminary data.</text>
</comment>
<evidence type="ECO:0000256" key="8">
    <source>
        <dbReference type="ARBA" id="ARBA00022840"/>
    </source>
</evidence>
<gene>
    <name evidence="14" type="ORF">OCH239_10805</name>
</gene>
<keyword evidence="9" id="KW-0648">Protein biosynthesis</keyword>
<name>X7EB59_9RHOB</name>
<dbReference type="GO" id="GO:0004829">
    <property type="term" value="F:threonine-tRNA ligase activity"/>
    <property type="evidence" value="ECO:0007669"/>
    <property type="project" value="UniProtKB-UniRule"/>
</dbReference>
<dbReference type="PANTHER" id="PTHR11451:SF44">
    <property type="entry name" value="THREONINE--TRNA LIGASE, CHLOROPLASTIC_MITOCHONDRIAL 2"/>
    <property type="match status" value="1"/>
</dbReference>
<dbReference type="GO" id="GO:0006435">
    <property type="term" value="P:threonyl-tRNA aminoacylation"/>
    <property type="evidence" value="ECO:0007669"/>
    <property type="project" value="UniProtKB-UniRule"/>
</dbReference>
<dbReference type="NCBIfam" id="TIGR00418">
    <property type="entry name" value="thrS"/>
    <property type="match status" value="1"/>
</dbReference>
<evidence type="ECO:0000256" key="4">
    <source>
        <dbReference type="ARBA" id="ARBA00022598"/>
    </source>
</evidence>
<protein>
    <recommendedName>
        <fullName evidence="2 12">Threonine--tRNA ligase</fullName>
        <ecNumber evidence="2 12">6.1.1.3</ecNumber>
    </recommendedName>
</protein>
<dbReference type="InterPro" id="IPR002314">
    <property type="entry name" value="aa-tRNA-synt_IIb"/>
</dbReference>
<keyword evidence="4" id="KW-0436">Ligase</keyword>
<dbReference type="PATRIC" id="fig|1449350.3.peg.3486"/>
<dbReference type="GO" id="GO:0005524">
    <property type="term" value="F:ATP binding"/>
    <property type="evidence" value="ECO:0007669"/>
    <property type="project" value="UniProtKB-KW"/>
</dbReference>
<dbReference type="Pfam" id="PF00587">
    <property type="entry name" value="tRNA-synt_2b"/>
    <property type="match status" value="1"/>
</dbReference>
<comment type="similarity">
    <text evidence="1">Belongs to the class-II aminoacyl-tRNA synthetase family.</text>
</comment>
<evidence type="ECO:0000256" key="7">
    <source>
        <dbReference type="ARBA" id="ARBA00022833"/>
    </source>
</evidence>
<dbReference type="RefSeq" id="WP_051489559.1">
    <property type="nucleotide sequence ID" value="NZ_JALZ01000029.1"/>
</dbReference>
<evidence type="ECO:0000256" key="6">
    <source>
        <dbReference type="ARBA" id="ARBA00022741"/>
    </source>
</evidence>
<dbReference type="InterPro" id="IPR006195">
    <property type="entry name" value="aa-tRNA-synth_II"/>
</dbReference>
<evidence type="ECO:0000256" key="9">
    <source>
        <dbReference type="ARBA" id="ARBA00022917"/>
    </source>
</evidence>
<evidence type="ECO:0000256" key="11">
    <source>
        <dbReference type="ARBA" id="ARBA00049515"/>
    </source>
</evidence>
<dbReference type="OrthoDB" id="9802304at2"/>
<evidence type="ECO:0000256" key="1">
    <source>
        <dbReference type="ARBA" id="ARBA00008226"/>
    </source>
</evidence>
<dbReference type="Pfam" id="PF03129">
    <property type="entry name" value="HGTP_anticodon"/>
    <property type="match status" value="1"/>
</dbReference>
<evidence type="ECO:0000256" key="2">
    <source>
        <dbReference type="ARBA" id="ARBA00013163"/>
    </source>
</evidence>
<evidence type="ECO:0000313" key="14">
    <source>
        <dbReference type="EMBL" id="ETX13324.1"/>
    </source>
</evidence>
<dbReference type="InterPro" id="IPR036621">
    <property type="entry name" value="Anticodon-bd_dom_sf"/>
</dbReference>
<dbReference type="Gene3D" id="3.40.50.800">
    <property type="entry name" value="Anticodon-binding domain"/>
    <property type="match status" value="1"/>
</dbReference>
<keyword evidence="5" id="KW-0479">Metal-binding</keyword>
<evidence type="ECO:0000259" key="13">
    <source>
        <dbReference type="PROSITE" id="PS50862"/>
    </source>
</evidence>
<keyword evidence="15" id="KW-1185">Reference proteome</keyword>
<dbReference type="InterPro" id="IPR002320">
    <property type="entry name" value="Thr-tRNA-ligase_IIa"/>
</dbReference>
<evidence type="ECO:0000256" key="12">
    <source>
        <dbReference type="NCBIfam" id="TIGR00418"/>
    </source>
</evidence>
<dbReference type="STRING" id="1449350.OCH239_10805"/>
<dbReference type="EMBL" id="JALZ01000029">
    <property type="protein sequence ID" value="ETX13324.1"/>
    <property type="molecule type" value="Genomic_DNA"/>
</dbReference>
<dbReference type="PANTHER" id="PTHR11451">
    <property type="entry name" value="THREONINE-TRNA LIGASE"/>
    <property type="match status" value="1"/>
</dbReference>